<gene>
    <name evidence="2" type="ORF">FSARC_3561</name>
</gene>
<protein>
    <submittedName>
        <fullName evidence="2">Uncharacterized protein</fullName>
    </submittedName>
</protein>
<evidence type="ECO:0000256" key="1">
    <source>
        <dbReference type="ARBA" id="ARBA00010552"/>
    </source>
</evidence>
<proteinExistence type="inferred from homology"/>
<dbReference type="FunFam" id="3.30.1330.40:FF:000001">
    <property type="entry name" value="L-PSP family endoribonuclease"/>
    <property type="match status" value="1"/>
</dbReference>
<dbReference type="InterPro" id="IPR035959">
    <property type="entry name" value="RutC-like_sf"/>
</dbReference>
<keyword evidence="3" id="KW-1185">Reference proteome</keyword>
<dbReference type="AlphaFoldDB" id="A0A8H4XCC6"/>
<comment type="similarity">
    <text evidence="1">Belongs to the RutC family.</text>
</comment>
<dbReference type="SUPFAM" id="SSF55298">
    <property type="entry name" value="YjgF-like"/>
    <property type="match status" value="1"/>
</dbReference>
<sequence>MSNSNLEKKSINLAGAAPNAHLYSQALVVGGMAYLSGVTGVDPSTGNLTEGTVGDRTTQIFKNISTILEAAGSQIDQTVKVGIYLTSMSDYKTMNDAYVKVFTQGAKPVRTCVAVKELPRGTDVEIEVIAIVNNSN</sequence>
<dbReference type="InterPro" id="IPR006056">
    <property type="entry name" value="RidA"/>
</dbReference>
<dbReference type="Pfam" id="PF01042">
    <property type="entry name" value="Ribonuc_L-PSP"/>
    <property type="match status" value="1"/>
</dbReference>
<dbReference type="Gene3D" id="3.30.1330.40">
    <property type="entry name" value="RutC-like"/>
    <property type="match status" value="1"/>
</dbReference>
<dbReference type="OrthoDB" id="309640at2759"/>
<reference evidence="2" key="1">
    <citation type="journal article" date="2020" name="BMC Genomics">
        <title>Correction to: Identification and distribution of gene clusters required for synthesis of sphingolipid metabolism inhibitors in diverse species of the filamentous fungus Fusarium.</title>
        <authorList>
            <person name="Kim H.S."/>
            <person name="Lohmar J.M."/>
            <person name="Busman M."/>
            <person name="Brown D.W."/>
            <person name="Naumann T.A."/>
            <person name="Divon H.H."/>
            <person name="Lysoe E."/>
            <person name="Uhlig S."/>
            <person name="Proctor R.H."/>
        </authorList>
    </citation>
    <scope>NUCLEOTIDE SEQUENCE</scope>
    <source>
        <strain evidence="2">NRRL 20472</strain>
    </source>
</reference>
<organism evidence="2 3">
    <name type="scientific">Fusarium sarcochroum</name>
    <dbReference type="NCBI Taxonomy" id="1208366"/>
    <lineage>
        <taxon>Eukaryota</taxon>
        <taxon>Fungi</taxon>
        <taxon>Dikarya</taxon>
        <taxon>Ascomycota</taxon>
        <taxon>Pezizomycotina</taxon>
        <taxon>Sordariomycetes</taxon>
        <taxon>Hypocreomycetidae</taxon>
        <taxon>Hypocreales</taxon>
        <taxon>Nectriaceae</taxon>
        <taxon>Fusarium</taxon>
        <taxon>Fusarium lateritium species complex</taxon>
    </lineage>
</organism>
<name>A0A8H4XCC6_9HYPO</name>
<dbReference type="Proteomes" id="UP000622797">
    <property type="component" value="Unassembled WGS sequence"/>
</dbReference>
<comment type="caution">
    <text evidence="2">The sequence shown here is derived from an EMBL/GenBank/DDBJ whole genome shotgun (WGS) entry which is preliminary data.</text>
</comment>
<dbReference type="GO" id="GO:0005829">
    <property type="term" value="C:cytosol"/>
    <property type="evidence" value="ECO:0007669"/>
    <property type="project" value="TreeGrafter"/>
</dbReference>
<dbReference type="CDD" id="cd00448">
    <property type="entry name" value="YjgF_YER057c_UK114_family"/>
    <property type="match status" value="1"/>
</dbReference>
<dbReference type="InterPro" id="IPR006175">
    <property type="entry name" value="YjgF/YER057c/UK114"/>
</dbReference>
<dbReference type="PANTHER" id="PTHR11803:SF42">
    <property type="entry name" value="MMF1"/>
    <property type="match status" value="1"/>
</dbReference>
<evidence type="ECO:0000313" key="2">
    <source>
        <dbReference type="EMBL" id="KAF4969185.1"/>
    </source>
</evidence>
<dbReference type="EMBL" id="JABEXW010000171">
    <property type="protein sequence ID" value="KAF4969185.1"/>
    <property type="molecule type" value="Genomic_DNA"/>
</dbReference>
<dbReference type="GO" id="GO:0005739">
    <property type="term" value="C:mitochondrion"/>
    <property type="evidence" value="ECO:0007669"/>
    <property type="project" value="TreeGrafter"/>
</dbReference>
<evidence type="ECO:0000313" key="3">
    <source>
        <dbReference type="Proteomes" id="UP000622797"/>
    </source>
</evidence>
<accession>A0A8H4XCC6</accession>
<reference evidence="2" key="2">
    <citation type="submission" date="2020-05" db="EMBL/GenBank/DDBJ databases">
        <authorList>
            <person name="Kim H.-S."/>
            <person name="Proctor R.H."/>
            <person name="Brown D.W."/>
        </authorList>
    </citation>
    <scope>NUCLEOTIDE SEQUENCE</scope>
    <source>
        <strain evidence="2">NRRL 20472</strain>
    </source>
</reference>
<dbReference type="NCBIfam" id="TIGR00004">
    <property type="entry name" value="Rid family detoxifying hydrolase"/>
    <property type="match status" value="1"/>
</dbReference>
<dbReference type="PANTHER" id="PTHR11803">
    <property type="entry name" value="2-IMINOBUTANOATE/2-IMINOPROPANOATE DEAMINASE RIDA"/>
    <property type="match status" value="1"/>
</dbReference>
<dbReference type="GO" id="GO:0019239">
    <property type="term" value="F:deaminase activity"/>
    <property type="evidence" value="ECO:0007669"/>
    <property type="project" value="TreeGrafter"/>
</dbReference>